<feature type="compositionally biased region" description="Polar residues" evidence="9">
    <location>
        <begin position="453"/>
        <end position="463"/>
    </location>
</feature>
<dbReference type="Gene3D" id="3.90.70.80">
    <property type="match status" value="1"/>
</dbReference>
<dbReference type="GO" id="GO:0006508">
    <property type="term" value="P:proteolysis"/>
    <property type="evidence" value="ECO:0007669"/>
    <property type="project" value="UniProtKB-KW"/>
</dbReference>
<dbReference type="Pfam" id="PF02338">
    <property type="entry name" value="OTU"/>
    <property type="match status" value="1"/>
</dbReference>
<organism evidence="11">
    <name type="scientific">Rhipicephalus appendiculatus</name>
    <name type="common">Brown ear tick</name>
    <dbReference type="NCBI Taxonomy" id="34631"/>
    <lineage>
        <taxon>Eukaryota</taxon>
        <taxon>Metazoa</taxon>
        <taxon>Ecdysozoa</taxon>
        <taxon>Arthropoda</taxon>
        <taxon>Chelicerata</taxon>
        <taxon>Arachnida</taxon>
        <taxon>Acari</taxon>
        <taxon>Parasitiformes</taxon>
        <taxon>Ixodida</taxon>
        <taxon>Ixodoidea</taxon>
        <taxon>Ixodidae</taxon>
        <taxon>Rhipicephalinae</taxon>
        <taxon>Rhipicephalus</taxon>
        <taxon>Rhipicephalus</taxon>
    </lineage>
</organism>
<dbReference type="EMBL" id="GEDV01006052">
    <property type="protein sequence ID" value="JAP82505.1"/>
    <property type="molecule type" value="Transcribed_RNA"/>
</dbReference>
<dbReference type="PANTHER" id="PTHR12419:SF4">
    <property type="entry name" value="OTU DOMAIN-CONTAINING PROTEIN 5"/>
    <property type="match status" value="1"/>
</dbReference>
<dbReference type="PANTHER" id="PTHR12419">
    <property type="entry name" value="OTU DOMAIN CONTAINING PROTEIN"/>
    <property type="match status" value="1"/>
</dbReference>
<evidence type="ECO:0000256" key="5">
    <source>
        <dbReference type="ARBA" id="ARBA00022786"/>
    </source>
</evidence>
<feature type="compositionally biased region" description="Basic residues" evidence="9">
    <location>
        <begin position="79"/>
        <end position="99"/>
    </location>
</feature>
<dbReference type="InterPro" id="IPR003323">
    <property type="entry name" value="OTU_dom"/>
</dbReference>
<dbReference type="FunFam" id="3.90.70.80:FF:000002">
    <property type="entry name" value="OTU domain-containing protein 5 isoform X2"/>
    <property type="match status" value="1"/>
</dbReference>
<feature type="region of interest" description="Disordered" evidence="9">
    <location>
        <begin position="519"/>
        <end position="557"/>
    </location>
</feature>
<feature type="compositionally biased region" description="Polar residues" evidence="9">
    <location>
        <begin position="521"/>
        <end position="530"/>
    </location>
</feature>
<dbReference type="SUPFAM" id="SSF54001">
    <property type="entry name" value="Cysteine proteinases"/>
    <property type="match status" value="1"/>
</dbReference>
<dbReference type="GO" id="GO:0051241">
    <property type="term" value="P:negative regulation of multicellular organismal process"/>
    <property type="evidence" value="ECO:0007669"/>
    <property type="project" value="UniProtKB-ARBA"/>
</dbReference>
<dbReference type="InterPro" id="IPR038765">
    <property type="entry name" value="Papain-like_cys_pep_sf"/>
</dbReference>
<dbReference type="InterPro" id="IPR050704">
    <property type="entry name" value="Peptidase_C85-like"/>
</dbReference>
<evidence type="ECO:0000256" key="4">
    <source>
        <dbReference type="ARBA" id="ARBA00022670"/>
    </source>
</evidence>
<dbReference type="GO" id="GO:0010629">
    <property type="term" value="P:negative regulation of gene expression"/>
    <property type="evidence" value="ECO:0007669"/>
    <property type="project" value="UniProtKB-ARBA"/>
</dbReference>
<dbReference type="GO" id="GO:0061578">
    <property type="term" value="F:K63-linked deubiquitinase activity"/>
    <property type="evidence" value="ECO:0007669"/>
    <property type="project" value="TreeGrafter"/>
</dbReference>
<keyword evidence="4" id="KW-0645">Protease</keyword>
<evidence type="ECO:0000256" key="1">
    <source>
        <dbReference type="ARBA" id="ARBA00000707"/>
    </source>
</evidence>
<evidence type="ECO:0000256" key="9">
    <source>
        <dbReference type="SAM" id="MobiDB-lite"/>
    </source>
</evidence>
<dbReference type="AlphaFoldDB" id="A0A131YVF5"/>
<evidence type="ECO:0000256" key="2">
    <source>
        <dbReference type="ARBA" id="ARBA00010407"/>
    </source>
</evidence>
<dbReference type="PROSITE" id="PS50802">
    <property type="entry name" value="OTU"/>
    <property type="match status" value="1"/>
</dbReference>
<comment type="catalytic activity">
    <reaction evidence="1">
        <text>Thiol-dependent hydrolysis of ester, thioester, amide, peptide and isopeptide bonds formed by the C-terminal Gly of ubiquitin (a 76-residue protein attached to proteins as an intracellular targeting signal).</text>
        <dbReference type="EC" id="3.4.19.12"/>
    </reaction>
</comment>
<evidence type="ECO:0000313" key="11">
    <source>
        <dbReference type="EMBL" id="JAP82505.1"/>
    </source>
</evidence>
<dbReference type="GO" id="GO:0001817">
    <property type="term" value="P:regulation of cytokine production"/>
    <property type="evidence" value="ECO:0007669"/>
    <property type="project" value="UniProtKB-ARBA"/>
</dbReference>
<keyword evidence="7" id="KW-0788">Thiol protease</keyword>
<dbReference type="CDD" id="cd22752">
    <property type="entry name" value="OTU_OTUD5-like"/>
    <property type="match status" value="1"/>
</dbReference>
<keyword evidence="6" id="KW-0378">Hydrolase</keyword>
<protein>
    <recommendedName>
        <fullName evidence="3">ubiquitinyl hydrolase 1</fullName>
        <ecNumber evidence="3">3.4.19.12</ecNumber>
    </recommendedName>
    <alternativeName>
        <fullName evidence="8">Deubiquitinating enzyme A</fullName>
    </alternativeName>
</protein>
<keyword evidence="5" id="KW-0833">Ubl conjugation pathway</keyword>
<dbReference type="GO" id="GO:0004843">
    <property type="term" value="F:cysteine-type deubiquitinase activity"/>
    <property type="evidence" value="ECO:0007669"/>
    <property type="project" value="UniProtKB-EC"/>
</dbReference>
<proteinExistence type="inferred from homology"/>
<feature type="region of interest" description="Disordered" evidence="9">
    <location>
        <begin position="1"/>
        <end position="145"/>
    </location>
</feature>
<sequence length="557" mass="60771">MTILPTKKSSQSKSEGDGSDPSSFHGDRHGHTGAEQYNFANRNSPPRWAASNASSRDEKRPAHATATGFDDAVDGGPSHSKRRHRASPHRSLRKAHHRSAGIVVKPSTSQGANSPAVEDSGSGREDSDPSGYNSGDEYDKPPELWTNEEYKEREYLFEKKLRKKGLTIKNMGEDGACLFRAVADQVYGDQEMHKAVRKLCMDYMAKNSDYYSQYVTEDFDKYLERKRCDHIHGNHIEMQALSEMFNRPIEVYHYSSEPINIFHGGQQTDNEPIRLSYHRNVHYNSIVDPYKATVGVGLGLPSFKPGLADKTLVKEALRASEELQLEQAMLEDKLRATDWEATSEALEEQVARESYLHWLRENEMRARKKTRSATATSSSSLSPLVEVGGNTAASGASSSPRGGRASPRSRASPRTPPLGGAQALPDQTDTATHAGDGKELSPKAGSSGLSSSRDNLQQPSTGSAPHLQLQEEGFSLIETASFLNHLPPSMFGLTEWEDTDIIASVLAQSQQEYLDSLKRASATNVPSPGSRSPVRDGSDCATTAAASSSSNAASVSS</sequence>
<dbReference type="GO" id="GO:0016579">
    <property type="term" value="P:protein deubiquitination"/>
    <property type="evidence" value="ECO:0007669"/>
    <property type="project" value="TreeGrafter"/>
</dbReference>
<accession>A0A131YVF5</accession>
<dbReference type="GO" id="GO:0030154">
    <property type="term" value="P:cell differentiation"/>
    <property type="evidence" value="ECO:0007669"/>
    <property type="project" value="UniProtKB-ARBA"/>
</dbReference>
<feature type="compositionally biased region" description="Low complexity" evidence="9">
    <location>
        <begin position="541"/>
        <end position="557"/>
    </location>
</feature>
<evidence type="ECO:0000256" key="7">
    <source>
        <dbReference type="ARBA" id="ARBA00022807"/>
    </source>
</evidence>
<reference evidence="11" key="1">
    <citation type="journal article" date="2016" name="Ticks Tick Borne Dis.">
        <title>De novo assembly and annotation of the salivary gland transcriptome of Rhipicephalus appendiculatus male and female ticks during blood feeding.</title>
        <authorList>
            <person name="de Castro M.H."/>
            <person name="de Klerk D."/>
            <person name="Pienaar R."/>
            <person name="Latif A.A."/>
            <person name="Rees D.J."/>
            <person name="Mans B.J."/>
        </authorList>
    </citation>
    <scope>NUCLEOTIDE SEQUENCE</scope>
    <source>
        <tissue evidence="11">Salivary glands</tissue>
    </source>
</reference>
<feature type="domain" description="OTU" evidence="10">
    <location>
        <begin position="166"/>
        <end position="289"/>
    </location>
</feature>
<feature type="region of interest" description="Disordered" evidence="9">
    <location>
        <begin position="366"/>
        <end position="464"/>
    </location>
</feature>
<feature type="compositionally biased region" description="Low complexity" evidence="9">
    <location>
        <begin position="388"/>
        <end position="413"/>
    </location>
</feature>
<comment type="similarity">
    <text evidence="2">Belongs to the peptidase C85 family.</text>
</comment>
<evidence type="ECO:0000256" key="8">
    <source>
        <dbReference type="ARBA" id="ARBA00033460"/>
    </source>
</evidence>
<evidence type="ECO:0000259" key="10">
    <source>
        <dbReference type="PROSITE" id="PS50802"/>
    </source>
</evidence>
<name>A0A131YVF5_RHIAP</name>
<evidence type="ECO:0000256" key="6">
    <source>
        <dbReference type="ARBA" id="ARBA00022801"/>
    </source>
</evidence>
<evidence type="ECO:0000256" key="3">
    <source>
        <dbReference type="ARBA" id="ARBA00012759"/>
    </source>
</evidence>
<dbReference type="EC" id="3.4.19.12" evidence="3"/>